<dbReference type="EC" id="2.7.7.27" evidence="4"/>
<dbReference type="Pfam" id="PF25247">
    <property type="entry name" value="LbH_GLGC"/>
    <property type="match status" value="1"/>
</dbReference>
<comment type="caution">
    <text evidence="11">The sequence shown here is derived from an EMBL/GenBank/DDBJ whole genome shotgun (WGS) entry which is preliminary data.</text>
</comment>
<accession>A0A396J390</accession>
<keyword evidence="5" id="KW-0021">Allosteric enzyme</keyword>
<keyword evidence="9" id="KW-0067">ATP-binding</keyword>
<evidence type="ECO:0000256" key="1">
    <source>
        <dbReference type="ARBA" id="ARBA00000956"/>
    </source>
</evidence>
<dbReference type="SUPFAM" id="SSF51161">
    <property type="entry name" value="Trimeric LpxA-like enzymes"/>
    <property type="match status" value="1"/>
</dbReference>
<comment type="pathway">
    <text evidence="2">Glycan biosynthesis; starch biosynthesis.</text>
</comment>
<evidence type="ECO:0000256" key="3">
    <source>
        <dbReference type="ARBA" id="ARBA00010443"/>
    </source>
</evidence>
<dbReference type="GO" id="GO:0008878">
    <property type="term" value="F:glucose-1-phosphate adenylyltransferase activity"/>
    <property type="evidence" value="ECO:0007669"/>
    <property type="project" value="UniProtKB-EC"/>
</dbReference>
<comment type="similarity">
    <text evidence="3">Belongs to the bacterial/plant glucose-1-phosphate adenylyltransferase family.</text>
</comment>
<dbReference type="Gene3D" id="2.160.10.10">
    <property type="entry name" value="Hexapeptide repeat proteins"/>
    <property type="match status" value="1"/>
</dbReference>
<keyword evidence="10" id="KW-0750">Starch biosynthesis</keyword>
<comment type="catalytic activity">
    <reaction evidence="1">
        <text>alpha-D-glucose 1-phosphate + ATP + H(+) = ADP-alpha-D-glucose + diphosphate</text>
        <dbReference type="Rhea" id="RHEA:12120"/>
        <dbReference type="ChEBI" id="CHEBI:15378"/>
        <dbReference type="ChEBI" id="CHEBI:30616"/>
        <dbReference type="ChEBI" id="CHEBI:33019"/>
        <dbReference type="ChEBI" id="CHEBI:57498"/>
        <dbReference type="ChEBI" id="CHEBI:58601"/>
        <dbReference type="EC" id="2.7.7.27"/>
    </reaction>
</comment>
<dbReference type="GO" id="GO:0005524">
    <property type="term" value="F:ATP binding"/>
    <property type="evidence" value="ECO:0007669"/>
    <property type="project" value="UniProtKB-KW"/>
</dbReference>
<dbReference type="PANTHER" id="PTHR43523">
    <property type="entry name" value="GLUCOSE-1-PHOSPHATE ADENYLYLTRANSFERASE-RELATED"/>
    <property type="match status" value="1"/>
</dbReference>
<dbReference type="FunFam" id="2.160.10.10:FF:000010">
    <property type="entry name" value="Glucose-1-phosphate adenylyltransferase"/>
    <property type="match status" value="1"/>
</dbReference>
<proteinExistence type="inferred from homology"/>
<evidence type="ECO:0000256" key="5">
    <source>
        <dbReference type="ARBA" id="ARBA00022533"/>
    </source>
</evidence>
<keyword evidence="8" id="KW-0547">Nucleotide-binding</keyword>
<dbReference type="GO" id="GO:0019252">
    <property type="term" value="P:starch biosynthetic process"/>
    <property type="evidence" value="ECO:0007669"/>
    <property type="project" value="UniProtKB-KW"/>
</dbReference>
<sequence>MLTLLLPKSPKFQFYDPKTPIFTSPGFLPPTKIDNCRVVDAIISHGCFLRECTIQHSIVGERSRLDYGVELQDTVMMGADYYQTESEIASLLAEGKVPIGIGRNTKIKNCIIDKNAKIGKDVVITNKDGVQEADRPEDGFYIRAGITIVMEKATIEDGTVI</sequence>
<organism evidence="11">
    <name type="scientific">Medicago truncatula</name>
    <name type="common">Barrel medic</name>
    <name type="synonym">Medicago tribuloides</name>
    <dbReference type="NCBI Taxonomy" id="3880"/>
    <lineage>
        <taxon>Eukaryota</taxon>
        <taxon>Viridiplantae</taxon>
        <taxon>Streptophyta</taxon>
        <taxon>Embryophyta</taxon>
        <taxon>Tracheophyta</taxon>
        <taxon>Spermatophyta</taxon>
        <taxon>Magnoliopsida</taxon>
        <taxon>eudicotyledons</taxon>
        <taxon>Gunneridae</taxon>
        <taxon>Pentapetalae</taxon>
        <taxon>rosids</taxon>
        <taxon>fabids</taxon>
        <taxon>Fabales</taxon>
        <taxon>Fabaceae</taxon>
        <taxon>Papilionoideae</taxon>
        <taxon>50 kb inversion clade</taxon>
        <taxon>NPAAA clade</taxon>
        <taxon>Hologalegina</taxon>
        <taxon>IRL clade</taxon>
        <taxon>Trifolieae</taxon>
        <taxon>Medicago</taxon>
    </lineage>
</organism>
<dbReference type="AlphaFoldDB" id="A0A396J390"/>
<dbReference type="Proteomes" id="UP000265566">
    <property type="component" value="Chromosome 3"/>
</dbReference>
<evidence type="ECO:0000256" key="2">
    <source>
        <dbReference type="ARBA" id="ARBA00004727"/>
    </source>
</evidence>
<dbReference type="CDD" id="cd04651">
    <property type="entry name" value="LbH_G1P_AT_C"/>
    <property type="match status" value="1"/>
</dbReference>
<evidence type="ECO:0000256" key="4">
    <source>
        <dbReference type="ARBA" id="ARBA00012460"/>
    </source>
</evidence>
<evidence type="ECO:0000256" key="8">
    <source>
        <dbReference type="ARBA" id="ARBA00022741"/>
    </source>
</evidence>
<dbReference type="InterPro" id="IPR011831">
    <property type="entry name" value="ADP-Glc_PPase"/>
</dbReference>
<dbReference type="Gramene" id="rna19964">
    <property type="protein sequence ID" value="RHN71301.1"/>
    <property type="gene ID" value="gene19964"/>
</dbReference>
<dbReference type="GO" id="GO:0005978">
    <property type="term" value="P:glycogen biosynthetic process"/>
    <property type="evidence" value="ECO:0007669"/>
    <property type="project" value="InterPro"/>
</dbReference>
<reference evidence="11" key="1">
    <citation type="journal article" date="2018" name="Nat. Plants">
        <title>Whole-genome landscape of Medicago truncatula symbiotic genes.</title>
        <authorList>
            <person name="Pecrix Y."/>
            <person name="Gamas P."/>
            <person name="Carrere S."/>
        </authorList>
    </citation>
    <scope>NUCLEOTIDE SEQUENCE</scope>
    <source>
        <tissue evidence="11">Leaves</tissue>
    </source>
</reference>
<evidence type="ECO:0000256" key="7">
    <source>
        <dbReference type="ARBA" id="ARBA00022695"/>
    </source>
</evidence>
<protein>
    <recommendedName>
        <fullName evidence="4">glucose-1-phosphate adenylyltransferase</fullName>
        <ecNumber evidence="4">2.7.7.27</ecNumber>
    </recommendedName>
</protein>
<evidence type="ECO:0000256" key="10">
    <source>
        <dbReference type="ARBA" id="ARBA00022922"/>
    </source>
</evidence>
<evidence type="ECO:0000256" key="6">
    <source>
        <dbReference type="ARBA" id="ARBA00022679"/>
    </source>
</evidence>
<evidence type="ECO:0000256" key="9">
    <source>
        <dbReference type="ARBA" id="ARBA00022840"/>
    </source>
</evidence>
<dbReference type="InterPro" id="IPR011004">
    <property type="entry name" value="Trimer_LpxA-like_sf"/>
</dbReference>
<evidence type="ECO:0000313" key="11">
    <source>
        <dbReference type="EMBL" id="RHN71301.1"/>
    </source>
</evidence>
<gene>
    <name evidence="11" type="ORF">MtrunA17_Chr3g0144731</name>
</gene>
<name>A0A396J390_MEDTR</name>
<keyword evidence="7 11" id="KW-0548">Nucleotidyltransferase</keyword>
<dbReference type="PANTHER" id="PTHR43523:SF4">
    <property type="entry name" value="GLUCOSE-1-PHOSPHATE ADENYLYLTRANSFERASE LARGE SUBUNIT 3, CHLOROPLASTIC"/>
    <property type="match status" value="1"/>
</dbReference>
<keyword evidence="6 11" id="KW-0808">Transferase</keyword>
<dbReference type="EMBL" id="PSQE01000003">
    <property type="protein sequence ID" value="RHN71301.1"/>
    <property type="molecule type" value="Genomic_DNA"/>
</dbReference>